<dbReference type="GeneID" id="18804351"/>
<dbReference type="SUPFAM" id="SSF54160">
    <property type="entry name" value="Chromo domain-like"/>
    <property type="match status" value="1"/>
</dbReference>
<dbReference type="InterPro" id="IPR000953">
    <property type="entry name" value="Chromo/chromo_shadow_dom"/>
</dbReference>
<sequence>TNEHGPNSTNPPPDVINEEEEWEVDKIQDTKWRRLEGSRSQALHFLVHYAGYDDSENQWRPHTEFHDDDQ</sequence>
<protein>
    <recommendedName>
        <fullName evidence="1">Chromo domain-containing protein</fullName>
    </recommendedName>
</protein>
<accession>R7RVE4</accession>
<dbReference type="Gene3D" id="2.40.50.40">
    <property type="match status" value="1"/>
</dbReference>
<dbReference type="AlphaFoldDB" id="R7RVE4"/>
<feature type="non-terminal residue" evidence="2">
    <location>
        <position position="70"/>
    </location>
</feature>
<dbReference type="InterPro" id="IPR023780">
    <property type="entry name" value="Chromo_domain"/>
</dbReference>
<keyword evidence="3" id="KW-1185">Reference proteome</keyword>
<evidence type="ECO:0000313" key="2">
    <source>
        <dbReference type="EMBL" id="EIM78924.1"/>
    </source>
</evidence>
<proteinExistence type="predicted"/>
<dbReference type="InterPro" id="IPR016197">
    <property type="entry name" value="Chromo-like_dom_sf"/>
</dbReference>
<gene>
    <name evidence="2" type="ORF">STEHIDRAFT_25947</name>
</gene>
<dbReference type="Proteomes" id="UP000053927">
    <property type="component" value="Unassembled WGS sequence"/>
</dbReference>
<evidence type="ECO:0000259" key="1">
    <source>
        <dbReference type="PROSITE" id="PS50013"/>
    </source>
</evidence>
<feature type="domain" description="Chromo" evidence="1">
    <location>
        <begin position="22"/>
        <end position="70"/>
    </location>
</feature>
<dbReference type="KEGG" id="shs:STEHIDRAFT_25947"/>
<evidence type="ECO:0000313" key="3">
    <source>
        <dbReference type="Proteomes" id="UP000053927"/>
    </source>
</evidence>
<organism evidence="2 3">
    <name type="scientific">Stereum hirsutum (strain FP-91666)</name>
    <name type="common">White-rot fungus</name>
    <dbReference type="NCBI Taxonomy" id="721885"/>
    <lineage>
        <taxon>Eukaryota</taxon>
        <taxon>Fungi</taxon>
        <taxon>Dikarya</taxon>
        <taxon>Basidiomycota</taxon>
        <taxon>Agaricomycotina</taxon>
        <taxon>Agaricomycetes</taxon>
        <taxon>Russulales</taxon>
        <taxon>Stereaceae</taxon>
        <taxon>Stereum</taxon>
    </lineage>
</organism>
<reference evidence="3" key="1">
    <citation type="journal article" date="2012" name="Science">
        <title>The Paleozoic origin of enzymatic lignin decomposition reconstructed from 31 fungal genomes.</title>
        <authorList>
            <person name="Floudas D."/>
            <person name="Binder M."/>
            <person name="Riley R."/>
            <person name="Barry K."/>
            <person name="Blanchette R.A."/>
            <person name="Henrissat B."/>
            <person name="Martinez A.T."/>
            <person name="Otillar R."/>
            <person name="Spatafora J.W."/>
            <person name="Yadav J.S."/>
            <person name="Aerts A."/>
            <person name="Benoit I."/>
            <person name="Boyd A."/>
            <person name="Carlson A."/>
            <person name="Copeland A."/>
            <person name="Coutinho P.M."/>
            <person name="de Vries R.P."/>
            <person name="Ferreira P."/>
            <person name="Findley K."/>
            <person name="Foster B."/>
            <person name="Gaskell J."/>
            <person name="Glotzer D."/>
            <person name="Gorecki P."/>
            <person name="Heitman J."/>
            <person name="Hesse C."/>
            <person name="Hori C."/>
            <person name="Igarashi K."/>
            <person name="Jurgens J.A."/>
            <person name="Kallen N."/>
            <person name="Kersten P."/>
            <person name="Kohler A."/>
            <person name="Kuees U."/>
            <person name="Kumar T.K.A."/>
            <person name="Kuo A."/>
            <person name="LaButti K."/>
            <person name="Larrondo L.F."/>
            <person name="Lindquist E."/>
            <person name="Ling A."/>
            <person name="Lombard V."/>
            <person name="Lucas S."/>
            <person name="Lundell T."/>
            <person name="Martin R."/>
            <person name="McLaughlin D.J."/>
            <person name="Morgenstern I."/>
            <person name="Morin E."/>
            <person name="Murat C."/>
            <person name="Nagy L.G."/>
            <person name="Nolan M."/>
            <person name="Ohm R.A."/>
            <person name="Patyshakuliyeva A."/>
            <person name="Rokas A."/>
            <person name="Ruiz-Duenas F.J."/>
            <person name="Sabat G."/>
            <person name="Salamov A."/>
            <person name="Samejima M."/>
            <person name="Schmutz J."/>
            <person name="Slot J.C."/>
            <person name="St John F."/>
            <person name="Stenlid J."/>
            <person name="Sun H."/>
            <person name="Sun S."/>
            <person name="Syed K."/>
            <person name="Tsang A."/>
            <person name="Wiebenga A."/>
            <person name="Young D."/>
            <person name="Pisabarro A."/>
            <person name="Eastwood D.C."/>
            <person name="Martin F."/>
            <person name="Cullen D."/>
            <person name="Grigoriev I.V."/>
            <person name="Hibbett D.S."/>
        </authorList>
    </citation>
    <scope>NUCLEOTIDE SEQUENCE [LARGE SCALE GENOMIC DNA]</scope>
    <source>
        <strain evidence="3">FP-91666</strain>
    </source>
</reference>
<dbReference type="OMA" id="SENQWRP"/>
<feature type="non-terminal residue" evidence="2">
    <location>
        <position position="1"/>
    </location>
</feature>
<dbReference type="GO" id="GO:0006338">
    <property type="term" value="P:chromatin remodeling"/>
    <property type="evidence" value="ECO:0007669"/>
    <property type="project" value="UniProtKB-ARBA"/>
</dbReference>
<dbReference type="EMBL" id="JH687535">
    <property type="protein sequence ID" value="EIM78924.1"/>
    <property type="molecule type" value="Genomic_DNA"/>
</dbReference>
<dbReference type="RefSeq" id="XP_007311979.1">
    <property type="nucleotide sequence ID" value="XM_007311917.1"/>
</dbReference>
<dbReference type="Pfam" id="PF00385">
    <property type="entry name" value="Chromo"/>
    <property type="match status" value="1"/>
</dbReference>
<dbReference type="PROSITE" id="PS50013">
    <property type="entry name" value="CHROMO_2"/>
    <property type="match status" value="1"/>
</dbReference>
<dbReference type="OrthoDB" id="3218226at2759"/>
<name>R7RVE4_STEHR</name>